<feature type="region of interest" description="Disordered" evidence="1">
    <location>
        <begin position="635"/>
        <end position="660"/>
    </location>
</feature>
<reference evidence="2" key="1">
    <citation type="submission" date="2023-03" db="EMBL/GenBank/DDBJ databases">
        <title>Massive genome expansion in bonnet fungi (Mycena s.s.) driven by repeated elements and novel gene families across ecological guilds.</title>
        <authorList>
            <consortium name="Lawrence Berkeley National Laboratory"/>
            <person name="Harder C.B."/>
            <person name="Miyauchi S."/>
            <person name="Viragh M."/>
            <person name="Kuo A."/>
            <person name="Thoen E."/>
            <person name="Andreopoulos B."/>
            <person name="Lu D."/>
            <person name="Skrede I."/>
            <person name="Drula E."/>
            <person name="Henrissat B."/>
            <person name="Morin E."/>
            <person name="Kohler A."/>
            <person name="Barry K."/>
            <person name="LaButti K."/>
            <person name="Morin E."/>
            <person name="Salamov A."/>
            <person name="Lipzen A."/>
            <person name="Mereny Z."/>
            <person name="Hegedus B."/>
            <person name="Baldrian P."/>
            <person name="Stursova M."/>
            <person name="Weitz H."/>
            <person name="Taylor A."/>
            <person name="Grigoriev I.V."/>
            <person name="Nagy L.G."/>
            <person name="Martin F."/>
            <person name="Kauserud H."/>
        </authorList>
    </citation>
    <scope>NUCLEOTIDE SEQUENCE</scope>
    <source>
        <strain evidence="2">CBHHK188m</strain>
    </source>
</reference>
<comment type="caution">
    <text evidence="2">The sequence shown here is derived from an EMBL/GenBank/DDBJ whole genome shotgun (WGS) entry which is preliminary data.</text>
</comment>
<feature type="compositionally biased region" description="Polar residues" evidence="1">
    <location>
        <begin position="640"/>
        <end position="658"/>
    </location>
</feature>
<keyword evidence="3" id="KW-1185">Reference proteome</keyword>
<feature type="compositionally biased region" description="Low complexity" evidence="1">
    <location>
        <begin position="340"/>
        <end position="360"/>
    </location>
</feature>
<protein>
    <submittedName>
        <fullName evidence="2">Uncharacterized protein</fullName>
    </submittedName>
</protein>
<feature type="compositionally biased region" description="Polar residues" evidence="1">
    <location>
        <begin position="573"/>
        <end position="588"/>
    </location>
</feature>
<organism evidence="2 3">
    <name type="scientific">Mycena maculata</name>
    <dbReference type="NCBI Taxonomy" id="230809"/>
    <lineage>
        <taxon>Eukaryota</taxon>
        <taxon>Fungi</taxon>
        <taxon>Dikarya</taxon>
        <taxon>Basidiomycota</taxon>
        <taxon>Agaricomycotina</taxon>
        <taxon>Agaricomycetes</taxon>
        <taxon>Agaricomycetidae</taxon>
        <taxon>Agaricales</taxon>
        <taxon>Marasmiineae</taxon>
        <taxon>Mycenaceae</taxon>
        <taxon>Mycena</taxon>
    </lineage>
</organism>
<dbReference type="Proteomes" id="UP001215280">
    <property type="component" value="Unassembled WGS sequence"/>
</dbReference>
<evidence type="ECO:0000256" key="1">
    <source>
        <dbReference type="SAM" id="MobiDB-lite"/>
    </source>
</evidence>
<feature type="region of interest" description="Disordered" evidence="1">
    <location>
        <begin position="539"/>
        <end position="591"/>
    </location>
</feature>
<feature type="compositionally biased region" description="Acidic residues" evidence="1">
    <location>
        <begin position="475"/>
        <end position="486"/>
    </location>
</feature>
<proteinExistence type="predicted"/>
<feature type="compositionally biased region" description="Pro residues" evidence="1">
    <location>
        <begin position="274"/>
        <end position="292"/>
    </location>
</feature>
<dbReference type="AlphaFoldDB" id="A0AAD7NUN2"/>
<feature type="region of interest" description="Disordered" evidence="1">
    <location>
        <begin position="274"/>
        <end position="296"/>
    </location>
</feature>
<gene>
    <name evidence="2" type="ORF">DFH07DRAFT_89616</name>
</gene>
<accession>A0AAD7NUN2</accession>
<feature type="region of interest" description="Disordered" evidence="1">
    <location>
        <begin position="332"/>
        <end position="522"/>
    </location>
</feature>
<sequence length="831" mass="87504">MLPIFQLVAGFFFGFSYLAATYVHPLVPASSLVVWRGEVGRILFLISYTGSPGPCQITSGWFSDPPCPCVAVEVPGTAAITINFTLSPSPPGTVQLDPYFKFLASLNYTSSNRTLKRSVFTAAPHTLVKPRQIPGPPPSSSPAVLSTPSIPRPNLVANRTVPNLAAPAESTNAGNSASSDHTLVITTTVLVVLILLVASGAQWCHEWKTRTPVPAPASNNEEVPRRLVVQVGPAEPFASLNLDEVANPLWVPHPSIPTLPLSVAAGPLAPYPPAAPLTPPSQPAVAPPPPPAASTVTPVLQRLPAATPTLPFSAESTPSANEKETINALPIPDIPELNLPSASSTSATFPSPSSSSTVSSDELEDYSAWGRGGEEEEEASAPTLPPAAAPIPLDSAAPPLAPAPTRTPSTPSANKMHTSTSLPAVGPSGTASFPSSPVLQLQSSSSIPSDDSTDYSTWDICMEEEEEEVRRALEEQIEEEVEEQAGEEPQQQVAGVEPTTPPGFPPVLRESPPSPTDIRTVGFSFGMSSRVNDTFAVRRHGRASSSSSSLETVQSSGNREEEWEEEVRDEAQLEQNPLPTTPLKSTAGQLPEAVVPSLDNLRRELLAEWGPVSPARPARLPDVELADLSVSELLPVGGPSSKQQANSEAGDSIRNASATEILDADQQRQLEEQLQTQFILNQVHVARSMAQPASPPVADAVGPAAAHECGGEAVATSRAGPSATAAAERERFVGENLRFHAHPDGPLQAERSLIRDAAHQRVFVDRTPQGPRTRRGGAGRRKVEGGEGGNRVDENIPVGVSAKAAGKRRAGVAEVFAPVQVLPPPRSQAGH</sequence>
<feature type="compositionally biased region" description="Low complexity" evidence="1">
    <location>
        <begin position="390"/>
        <end position="413"/>
    </location>
</feature>
<evidence type="ECO:0000313" key="3">
    <source>
        <dbReference type="Proteomes" id="UP001215280"/>
    </source>
</evidence>
<dbReference type="EMBL" id="JARJLG010000014">
    <property type="protein sequence ID" value="KAJ7775749.1"/>
    <property type="molecule type" value="Genomic_DNA"/>
</dbReference>
<feature type="region of interest" description="Disordered" evidence="1">
    <location>
        <begin position="767"/>
        <end position="795"/>
    </location>
</feature>
<name>A0AAD7NUN2_9AGAR</name>
<evidence type="ECO:0000313" key="2">
    <source>
        <dbReference type="EMBL" id="KAJ7775749.1"/>
    </source>
</evidence>
<feature type="compositionally biased region" description="Basic and acidic residues" evidence="1">
    <location>
        <begin position="781"/>
        <end position="794"/>
    </location>
</feature>
<feature type="compositionally biased region" description="Low complexity" evidence="1">
    <location>
        <begin position="432"/>
        <end position="456"/>
    </location>
</feature>